<dbReference type="Pfam" id="PF01654">
    <property type="entry name" value="Cyt_bd_oxida_I"/>
    <property type="match status" value="1"/>
</dbReference>
<sequence>MDAVFLSRLQFGLTAFFHFLFPPLSIGLATIIAVMEFLYWRTGKEVYDRMSRFWFKLFAIIFAVGVASGITMEFQFGTNWSEYSRFVGDIFGAPLAAEGVFAFFLESTFMGLLLFGRDRISKAMRFFASFFVALGSTLSAFWIIVANSWQQTPAGFQIEGGRAVLTDFFAAVFNPSTIPRYLHTVDASYITAAFFVIGISAWFLLRNKNVDVAKGSMKIALIFALFAVVAQGFLGDMHAKQVAVTQPAKLAAFEGMWENSANASLNLIGFPDPQKEETRFSIGVPGLLSWLVYGDTRAEITGLKAFTPEDRPPVLATYWSYRVMIFLFGWFVLLVLWGAYLFIKGRIYTDRRFLKTAYYSMLLPLAANEFGWFAAEIGRQPWIVNGLLKTGVAVSPLPAGEILLTILLFVVVYSGLLGALVYLIRREVKKAAVEEDMTATSAVSLSGTVPVQQ</sequence>
<comment type="subcellular location">
    <subcellularLocation>
        <location evidence="1">Cell inner membrane</location>
        <topology evidence="1">Multi-pass membrane protein</topology>
    </subcellularLocation>
    <subcellularLocation>
        <location evidence="13">Cell membrane</location>
    </subcellularLocation>
</comment>
<accession>D5XD71</accession>
<dbReference type="PANTHER" id="PTHR30365:SF0">
    <property type="entry name" value="CYTOCHROME BD-I UBIQUINOL OXIDASE SUBUNIT 1"/>
    <property type="match status" value="1"/>
</dbReference>
<evidence type="ECO:0000313" key="15">
    <source>
        <dbReference type="Proteomes" id="UP000002377"/>
    </source>
</evidence>
<dbReference type="GO" id="GO:0009055">
    <property type="term" value="F:electron transfer activity"/>
    <property type="evidence" value="ECO:0007669"/>
    <property type="project" value="UniProtKB-UniRule"/>
</dbReference>
<evidence type="ECO:0000256" key="2">
    <source>
        <dbReference type="ARBA" id="ARBA00009819"/>
    </source>
</evidence>
<dbReference type="eggNOG" id="COG1271">
    <property type="taxonomic scope" value="Bacteria"/>
</dbReference>
<protein>
    <submittedName>
        <fullName evidence="14">Cytochrome bd ubiquinol oxidase subunit I</fullName>
    </submittedName>
</protein>
<feature type="transmembrane region" description="Helical" evidence="13">
    <location>
        <begin position="90"/>
        <end position="114"/>
    </location>
</feature>
<evidence type="ECO:0000256" key="12">
    <source>
        <dbReference type="ARBA" id="ARBA00023136"/>
    </source>
</evidence>
<dbReference type="KEGG" id="tjr:TherJR_0852"/>
<comment type="similarity">
    <text evidence="2 13">Belongs to the cytochrome ubiquinol oxidase subunit 1 family.</text>
</comment>
<dbReference type="GO" id="GO:0046872">
    <property type="term" value="F:metal ion binding"/>
    <property type="evidence" value="ECO:0007669"/>
    <property type="project" value="UniProtKB-UniRule"/>
</dbReference>
<dbReference type="GO" id="GO:0070069">
    <property type="term" value="C:cytochrome complex"/>
    <property type="evidence" value="ECO:0007669"/>
    <property type="project" value="UniProtKB-UniRule"/>
</dbReference>
<keyword evidence="7 13" id="KW-0812">Transmembrane</keyword>
<evidence type="ECO:0000256" key="13">
    <source>
        <dbReference type="PIRNR" id="PIRNR006446"/>
    </source>
</evidence>
<name>D5XD71_THEPJ</name>
<keyword evidence="8 13" id="KW-0479">Metal-binding</keyword>
<feature type="transmembrane region" description="Helical" evidence="13">
    <location>
        <begin position="187"/>
        <end position="205"/>
    </location>
</feature>
<dbReference type="EMBL" id="CP002028">
    <property type="protein sequence ID" value="ADG81719.1"/>
    <property type="molecule type" value="Genomic_DNA"/>
</dbReference>
<dbReference type="Proteomes" id="UP000002377">
    <property type="component" value="Chromosome"/>
</dbReference>
<feature type="transmembrane region" description="Helical" evidence="13">
    <location>
        <begin position="126"/>
        <end position="145"/>
    </location>
</feature>
<organism evidence="14 15">
    <name type="scientific">Thermincola potens (strain JR)</name>
    <dbReference type="NCBI Taxonomy" id="635013"/>
    <lineage>
        <taxon>Bacteria</taxon>
        <taxon>Bacillati</taxon>
        <taxon>Bacillota</taxon>
        <taxon>Clostridia</taxon>
        <taxon>Eubacteriales</taxon>
        <taxon>Thermincolaceae</taxon>
        <taxon>Thermincola</taxon>
    </lineage>
</organism>
<proteinExistence type="inferred from homology"/>
<feature type="transmembrane region" description="Helical" evidence="13">
    <location>
        <begin position="20"/>
        <end position="41"/>
    </location>
</feature>
<keyword evidence="12 13" id="KW-0472">Membrane</keyword>
<feature type="transmembrane region" description="Helical" evidence="13">
    <location>
        <begin position="217"/>
        <end position="234"/>
    </location>
</feature>
<dbReference type="InterPro" id="IPR002585">
    <property type="entry name" value="Cyt-d_ubiquinol_oxidase_su_1"/>
</dbReference>
<evidence type="ECO:0000256" key="7">
    <source>
        <dbReference type="ARBA" id="ARBA00022692"/>
    </source>
</evidence>
<dbReference type="AlphaFoldDB" id="D5XD71"/>
<evidence type="ECO:0000256" key="6">
    <source>
        <dbReference type="ARBA" id="ARBA00022617"/>
    </source>
</evidence>
<evidence type="ECO:0000256" key="1">
    <source>
        <dbReference type="ARBA" id="ARBA00004429"/>
    </source>
</evidence>
<dbReference type="PIRSF" id="PIRSF006446">
    <property type="entry name" value="Cyt_quinol_oxidase_1"/>
    <property type="match status" value="1"/>
</dbReference>
<keyword evidence="11 13" id="KW-0408">Iron</keyword>
<dbReference type="GO" id="GO:0019646">
    <property type="term" value="P:aerobic electron transport chain"/>
    <property type="evidence" value="ECO:0007669"/>
    <property type="project" value="InterPro"/>
</dbReference>
<keyword evidence="4 13" id="KW-1003">Cell membrane</keyword>
<keyword evidence="3 13" id="KW-0813">Transport</keyword>
<dbReference type="GO" id="GO:0005886">
    <property type="term" value="C:plasma membrane"/>
    <property type="evidence" value="ECO:0007669"/>
    <property type="project" value="UniProtKB-SubCell"/>
</dbReference>
<dbReference type="STRING" id="635013.TherJR_0852"/>
<dbReference type="HOGENOM" id="CLU_030555_3_3_9"/>
<evidence type="ECO:0000256" key="9">
    <source>
        <dbReference type="ARBA" id="ARBA00022982"/>
    </source>
</evidence>
<feature type="transmembrane region" description="Helical" evidence="13">
    <location>
        <begin position="402"/>
        <end position="424"/>
    </location>
</feature>
<feature type="transmembrane region" description="Helical" evidence="13">
    <location>
        <begin position="355"/>
        <end position="375"/>
    </location>
</feature>
<dbReference type="OrthoDB" id="9807042at2"/>
<dbReference type="PANTHER" id="PTHR30365">
    <property type="entry name" value="CYTOCHROME D UBIQUINOL OXIDASE"/>
    <property type="match status" value="1"/>
</dbReference>
<evidence type="ECO:0000256" key="10">
    <source>
        <dbReference type="ARBA" id="ARBA00022989"/>
    </source>
</evidence>
<evidence type="ECO:0000256" key="8">
    <source>
        <dbReference type="ARBA" id="ARBA00022723"/>
    </source>
</evidence>
<reference evidence="14 15" key="1">
    <citation type="submission" date="2010-05" db="EMBL/GenBank/DDBJ databases">
        <title>Complete sequence of Thermincola sp. JR.</title>
        <authorList>
            <consortium name="US DOE Joint Genome Institute"/>
            <person name="Lucas S."/>
            <person name="Copeland A."/>
            <person name="Lapidus A."/>
            <person name="Cheng J.-F."/>
            <person name="Bruce D."/>
            <person name="Goodwin L."/>
            <person name="Pitluck S."/>
            <person name="Chertkov O."/>
            <person name="Detter J.C."/>
            <person name="Han C."/>
            <person name="Tapia R."/>
            <person name="Land M."/>
            <person name="Hauser L."/>
            <person name="Kyrpides N."/>
            <person name="Mikhailova N."/>
            <person name="Hazen T.C."/>
            <person name="Woyke T."/>
        </authorList>
    </citation>
    <scope>NUCLEOTIDE SEQUENCE [LARGE SCALE GENOMIC DNA]</scope>
    <source>
        <strain evidence="14 15">JR</strain>
    </source>
</reference>
<feature type="transmembrane region" description="Helical" evidence="13">
    <location>
        <begin position="319"/>
        <end position="343"/>
    </location>
</feature>
<gene>
    <name evidence="14" type="ordered locus">TherJR_0852</name>
</gene>
<keyword evidence="10 13" id="KW-1133">Transmembrane helix</keyword>
<feature type="transmembrane region" description="Helical" evidence="13">
    <location>
        <begin position="53"/>
        <end position="70"/>
    </location>
</feature>
<evidence type="ECO:0000256" key="3">
    <source>
        <dbReference type="ARBA" id="ARBA00022448"/>
    </source>
</evidence>
<evidence type="ECO:0000313" key="14">
    <source>
        <dbReference type="EMBL" id="ADG81719.1"/>
    </source>
</evidence>
<dbReference type="GO" id="GO:0020037">
    <property type="term" value="F:heme binding"/>
    <property type="evidence" value="ECO:0007669"/>
    <property type="project" value="TreeGrafter"/>
</dbReference>
<evidence type="ECO:0000256" key="11">
    <source>
        <dbReference type="ARBA" id="ARBA00023004"/>
    </source>
</evidence>
<keyword evidence="9 13" id="KW-0249">Electron transport</keyword>
<evidence type="ECO:0000256" key="4">
    <source>
        <dbReference type="ARBA" id="ARBA00022475"/>
    </source>
</evidence>
<dbReference type="RefSeq" id="WP_013119739.1">
    <property type="nucleotide sequence ID" value="NC_014152.1"/>
</dbReference>
<keyword evidence="5" id="KW-0997">Cell inner membrane</keyword>
<keyword evidence="6 13" id="KW-0349">Heme</keyword>
<keyword evidence="15" id="KW-1185">Reference proteome</keyword>
<evidence type="ECO:0000256" key="5">
    <source>
        <dbReference type="ARBA" id="ARBA00022519"/>
    </source>
</evidence>
<dbReference type="GO" id="GO:0016682">
    <property type="term" value="F:oxidoreductase activity, acting on diphenols and related substances as donors, oxygen as acceptor"/>
    <property type="evidence" value="ECO:0007669"/>
    <property type="project" value="TreeGrafter"/>
</dbReference>